<comment type="caution">
    <text evidence="2">The sequence shown here is derived from an EMBL/GenBank/DDBJ whole genome shotgun (WGS) entry which is preliminary data.</text>
</comment>
<feature type="compositionally biased region" description="Polar residues" evidence="1">
    <location>
        <begin position="197"/>
        <end position="212"/>
    </location>
</feature>
<reference evidence="2 3" key="1">
    <citation type="journal article" date="2023" name="bioRxiv">
        <title>High-quality genome assemblies of four members of thePodospora anserinaspecies complex.</title>
        <authorList>
            <person name="Ament-Velasquez S.L."/>
            <person name="Vogan A.A."/>
            <person name="Wallerman O."/>
            <person name="Hartmann F."/>
            <person name="Gautier V."/>
            <person name="Silar P."/>
            <person name="Giraud T."/>
            <person name="Johannesson H."/>
        </authorList>
    </citation>
    <scope>NUCLEOTIDE SEQUENCE [LARGE SCALE GENOMIC DNA]</scope>
    <source>
        <strain evidence="2 3">CBS 112042</strain>
    </source>
</reference>
<gene>
    <name evidence="2" type="ORF">QC761_709193</name>
</gene>
<feature type="compositionally biased region" description="Low complexity" evidence="1">
    <location>
        <begin position="97"/>
        <end position="111"/>
    </location>
</feature>
<evidence type="ECO:0000313" key="2">
    <source>
        <dbReference type="EMBL" id="KAK4639539.1"/>
    </source>
</evidence>
<accession>A0ABR0F900</accession>
<feature type="compositionally biased region" description="Polar residues" evidence="1">
    <location>
        <begin position="138"/>
        <end position="148"/>
    </location>
</feature>
<evidence type="ECO:0000256" key="1">
    <source>
        <dbReference type="SAM" id="MobiDB-lite"/>
    </source>
</evidence>
<feature type="compositionally biased region" description="Pro residues" evidence="1">
    <location>
        <begin position="275"/>
        <end position="289"/>
    </location>
</feature>
<evidence type="ECO:0000313" key="3">
    <source>
        <dbReference type="Proteomes" id="UP001322138"/>
    </source>
</evidence>
<feature type="region of interest" description="Disordered" evidence="1">
    <location>
        <begin position="1"/>
        <end position="313"/>
    </location>
</feature>
<feature type="compositionally biased region" description="Polar residues" evidence="1">
    <location>
        <begin position="118"/>
        <end position="129"/>
    </location>
</feature>
<dbReference type="EMBL" id="JAFFGZ010000009">
    <property type="protein sequence ID" value="KAK4639539.1"/>
    <property type="molecule type" value="Genomic_DNA"/>
</dbReference>
<dbReference type="Proteomes" id="UP001322138">
    <property type="component" value="Unassembled WGS sequence"/>
</dbReference>
<feature type="compositionally biased region" description="Polar residues" evidence="1">
    <location>
        <begin position="42"/>
        <end position="52"/>
    </location>
</feature>
<feature type="compositionally biased region" description="Gly residues" evidence="1">
    <location>
        <begin position="71"/>
        <end position="84"/>
    </location>
</feature>
<feature type="compositionally biased region" description="Low complexity" evidence="1">
    <location>
        <begin position="223"/>
        <end position="267"/>
    </location>
</feature>
<dbReference type="GeneID" id="87901950"/>
<sequence length="596" mass="62689">MSSTQNSALPGRARSLRKPTTVGEHHNKGGPGSESQLLIRGASSTGTGTVSERTLRRAAGVARGSRPLSGVFGGGGSGGGGGGRTTTTTGMGAGQVSSASSSFSSTNPDSSRLGRAPSTRQVSVSSASAGNGDIPGTTRLTRATSTRQFPGASSAKSAASPEGSGIAPPRRTGTGTGTGTGTTTTIAAEQQPPTPLSRRQTVTESTSRRPTTSGGPIPPPKRTPSTTTTATHSRAKSSVTTLSSSKTLRPPSSTSQTSTSTTSTTATDRSKPPITRAPPPPPPPPPPAPPHKRAPSHPSLSTQPSTPGVGRTRSLKLPQGALAAKTKPEFNTHQQHFTPSKNPQLPKLSAREILAPPSPSKLPANLAISAETARLQTELLQLSLLHQSAEETKLQWEGSAYERLRGRFAALAGLEKEVVKLEGRRGEDDRAKELLDWGGGKGLEGRVRVLDEVLGKVWGLTENGGRYSRVVARFGKWLGQAEEVMVAREKGEWGLVEGIGQEWKEEIGSISRKVHAVSQELYGVLDGREAGEAGGLGRVLNGVKDLMGGMVEEIEIMETVEREVREQEMEWVRRVNREGDEGVETRRRAGAVWRAF</sequence>
<name>A0ABR0F900_9PEZI</name>
<protein>
    <submittedName>
        <fullName evidence="2">Uncharacterized protein</fullName>
    </submittedName>
</protein>
<keyword evidence="3" id="KW-1185">Reference proteome</keyword>
<proteinExistence type="predicted"/>
<organism evidence="2 3">
    <name type="scientific">Podospora bellae-mahoneyi</name>
    <dbReference type="NCBI Taxonomy" id="2093777"/>
    <lineage>
        <taxon>Eukaryota</taxon>
        <taxon>Fungi</taxon>
        <taxon>Dikarya</taxon>
        <taxon>Ascomycota</taxon>
        <taxon>Pezizomycotina</taxon>
        <taxon>Sordariomycetes</taxon>
        <taxon>Sordariomycetidae</taxon>
        <taxon>Sordariales</taxon>
        <taxon>Podosporaceae</taxon>
        <taxon>Podospora</taxon>
    </lineage>
</organism>
<dbReference type="RefSeq" id="XP_062728515.1">
    <property type="nucleotide sequence ID" value="XM_062882468.1"/>
</dbReference>